<protein>
    <recommendedName>
        <fullName evidence="7">Macro domain-containing protein</fullName>
    </recommendedName>
</protein>
<feature type="domain" description="Macro" evidence="7">
    <location>
        <begin position="629"/>
        <end position="820"/>
    </location>
</feature>
<dbReference type="PANTHER" id="PTHR14453:SF67">
    <property type="entry name" value="POLY [ADP-RIBOSE] POLYMERASE"/>
    <property type="match status" value="1"/>
</dbReference>
<dbReference type="AlphaFoldDB" id="A0A8W8II72"/>
<dbReference type="SUPFAM" id="SSF52949">
    <property type="entry name" value="Macro domain-like"/>
    <property type="match status" value="1"/>
</dbReference>
<feature type="compositionally biased region" description="Basic and acidic residues" evidence="6">
    <location>
        <begin position="881"/>
        <end position="893"/>
    </location>
</feature>
<keyword evidence="5" id="KW-0539">Nucleus</keyword>
<dbReference type="Pfam" id="PF01661">
    <property type="entry name" value="Macro"/>
    <property type="match status" value="1"/>
</dbReference>
<evidence type="ECO:0000256" key="3">
    <source>
        <dbReference type="ARBA" id="ARBA00022679"/>
    </source>
</evidence>
<dbReference type="GO" id="GO:0005737">
    <property type="term" value="C:cytoplasm"/>
    <property type="evidence" value="ECO:0007669"/>
    <property type="project" value="TreeGrafter"/>
</dbReference>
<keyword evidence="4" id="KW-0520">NAD</keyword>
<proteinExistence type="predicted"/>
<dbReference type="GO" id="GO:0005634">
    <property type="term" value="C:nucleus"/>
    <property type="evidence" value="ECO:0007669"/>
    <property type="project" value="UniProtKB-SubCell"/>
</dbReference>
<dbReference type="EnsemblMetazoa" id="G14109.1">
    <property type="protein sequence ID" value="G14109.1:cds"/>
    <property type="gene ID" value="G14109"/>
</dbReference>
<organism evidence="8 9">
    <name type="scientific">Magallana gigas</name>
    <name type="common">Pacific oyster</name>
    <name type="synonym">Crassostrea gigas</name>
    <dbReference type="NCBI Taxonomy" id="29159"/>
    <lineage>
        <taxon>Eukaryota</taxon>
        <taxon>Metazoa</taxon>
        <taxon>Spiralia</taxon>
        <taxon>Lophotrochozoa</taxon>
        <taxon>Mollusca</taxon>
        <taxon>Bivalvia</taxon>
        <taxon>Autobranchia</taxon>
        <taxon>Pteriomorphia</taxon>
        <taxon>Ostreida</taxon>
        <taxon>Ostreoidea</taxon>
        <taxon>Ostreidae</taxon>
        <taxon>Magallana</taxon>
    </lineage>
</organism>
<evidence type="ECO:0000256" key="4">
    <source>
        <dbReference type="ARBA" id="ARBA00023027"/>
    </source>
</evidence>
<dbReference type="GO" id="GO:0003714">
    <property type="term" value="F:transcription corepressor activity"/>
    <property type="evidence" value="ECO:0007669"/>
    <property type="project" value="TreeGrafter"/>
</dbReference>
<evidence type="ECO:0000259" key="7">
    <source>
        <dbReference type="PROSITE" id="PS51154"/>
    </source>
</evidence>
<feature type="region of interest" description="Disordered" evidence="6">
    <location>
        <begin position="865"/>
        <end position="928"/>
    </location>
</feature>
<name>A0A8W8II72_MAGGI</name>
<keyword evidence="9" id="KW-1185">Reference proteome</keyword>
<feature type="compositionally biased region" description="Polar residues" evidence="6">
    <location>
        <begin position="865"/>
        <end position="880"/>
    </location>
</feature>
<comment type="subcellular location">
    <subcellularLocation>
        <location evidence="1">Nucleus</location>
    </subcellularLocation>
</comment>
<evidence type="ECO:0000313" key="8">
    <source>
        <dbReference type="EnsemblMetazoa" id="G14109.1:cds"/>
    </source>
</evidence>
<reference evidence="8" key="1">
    <citation type="submission" date="2022-08" db="UniProtKB">
        <authorList>
            <consortium name="EnsemblMetazoa"/>
        </authorList>
    </citation>
    <scope>IDENTIFICATION</scope>
    <source>
        <strain evidence="8">05x7-T-G4-1.051#20</strain>
    </source>
</reference>
<dbReference type="GO" id="GO:0010629">
    <property type="term" value="P:negative regulation of gene expression"/>
    <property type="evidence" value="ECO:0007669"/>
    <property type="project" value="TreeGrafter"/>
</dbReference>
<dbReference type="PROSITE" id="PS51154">
    <property type="entry name" value="MACRO"/>
    <property type="match status" value="1"/>
</dbReference>
<dbReference type="GO" id="GO:0016757">
    <property type="term" value="F:glycosyltransferase activity"/>
    <property type="evidence" value="ECO:0007669"/>
    <property type="project" value="UniProtKB-KW"/>
</dbReference>
<evidence type="ECO:0000256" key="5">
    <source>
        <dbReference type="ARBA" id="ARBA00023242"/>
    </source>
</evidence>
<keyword evidence="2" id="KW-0328">Glycosyltransferase</keyword>
<feature type="compositionally biased region" description="Polar residues" evidence="6">
    <location>
        <begin position="901"/>
        <end position="911"/>
    </location>
</feature>
<dbReference type="InterPro" id="IPR002589">
    <property type="entry name" value="Macro_dom"/>
</dbReference>
<keyword evidence="3" id="KW-0808">Transferase</keyword>
<sequence length="1082" mass="122606">MASKNTDFQRTHLHRNVSLTFSSKGNYVSKEFQSTGYQLEKLIFLMTKIQSYFEQVLKPLNTNVVLRSNTPCLTVEFISEYHEFDFPDWVESCLNCTEHCVRHLELLLIKGAVSEINHTGIAAVLSQLGHNSVWVFTIKDIDGVFLLGSVDSIIYLIPELHKHFQNISFWNMETGEEVKQTVFQMNPMSCRLNAIFKGTEKLVTSYPYLTIRYMGSETGLAIWMLGNHNDITEGVDFLNSSAWLGGAPWRYCLGLEGFELFLTREHVQSFIDGMITTQDGTWVIDNHSKLVVFGKTEEDVNSIMNTLNESIRKMEFLVANTHVFAENANQLMTHAWELENQYGGKCHFCINTVKNSSYLEITFMFTADLENVHSLKMLIHNVKLQSFNKLSLQRSEKQLKWIQLFYSGDLITEAQRAGVNFNILEETNVIEIGGISTAVKEMAGLIDSICMEERHILLPLEVLQLQPADFFSGYRCCFEYAKSENSRFWIRGTIGIVASCCQLGFEHMYSHLKAKLVKGEHRDQEIKWVGESSVLVNYPILDAGDKGNVPLPDGGLTSLFQAVKDRKKMSVAFDIQDLLPEQVHTFTKSIQNQIPGLPDGLIIVLHLLDGAMFQVAAECLQNHETSLTDGKANGLQRKTIGLQVITGRIAELPNKANTFLIFNNLRFCDTISILEAAGNSLKTELDDIPVIYKKGGKVMRVKYGEIKETTGYRLKCRSIFHGSLYKWDGEGKVAFDILRRFVENCLSLADDRKFKTLAFPAIGTGRLQIPPDVVATCVQEVVEEYSLSHPQTSVEKLIFVIHEADTENFQVFKAILEKRTEVVNTVSPMLYKLTVFGEVRNIDASMTSLTELFQKHIITISKTTQAVNETQNSTKTTHQQENTKTEMNPDKPTKGKHLVKDNSSGNTSKVSIPSVLSRKENQSVPDNNDEKCLLLQSKNNIALSEKTLGPFLKDVECESVVCPFLNERQALVIFKTVKDADKFFGNENFVAQKLPKQEVKDTKAKLGPKVISVLETRKMSSQEFYRRTGGTLCIQTWTVTGNLLVLKHVQKFLKDLVEEFERPKIPEIWPNAEYYLTGVFYM</sequence>
<dbReference type="InterPro" id="IPR052056">
    <property type="entry name" value="Mono-ARTD/PARP"/>
</dbReference>
<evidence type="ECO:0000256" key="1">
    <source>
        <dbReference type="ARBA" id="ARBA00004123"/>
    </source>
</evidence>
<evidence type="ECO:0000256" key="2">
    <source>
        <dbReference type="ARBA" id="ARBA00022676"/>
    </source>
</evidence>
<dbReference type="PANTHER" id="PTHR14453">
    <property type="entry name" value="PARP/ZINC FINGER CCCH TYPE DOMAIN CONTAINING PROTEIN"/>
    <property type="match status" value="1"/>
</dbReference>
<accession>A0A8W8II72</accession>
<evidence type="ECO:0000256" key="6">
    <source>
        <dbReference type="SAM" id="MobiDB-lite"/>
    </source>
</evidence>
<evidence type="ECO:0000313" key="9">
    <source>
        <dbReference type="Proteomes" id="UP000005408"/>
    </source>
</evidence>
<dbReference type="InterPro" id="IPR043472">
    <property type="entry name" value="Macro_dom-like"/>
</dbReference>
<dbReference type="Proteomes" id="UP000005408">
    <property type="component" value="Unassembled WGS sequence"/>
</dbReference>
<dbReference type="Gene3D" id="3.40.220.10">
    <property type="entry name" value="Leucine Aminopeptidase, subunit E, domain 1"/>
    <property type="match status" value="1"/>
</dbReference>